<comment type="caution">
    <text evidence="2">The sequence shown here is derived from an EMBL/GenBank/DDBJ whole genome shotgun (WGS) entry which is preliminary data.</text>
</comment>
<reference evidence="2 3" key="1">
    <citation type="journal article" date="2012" name="Genome Biol.">
        <title>Genome and low-iron response of an oceanic diatom adapted to chronic iron limitation.</title>
        <authorList>
            <person name="Lommer M."/>
            <person name="Specht M."/>
            <person name="Roy A.S."/>
            <person name="Kraemer L."/>
            <person name="Andreson R."/>
            <person name="Gutowska M.A."/>
            <person name="Wolf J."/>
            <person name="Bergner S.V."/>
            <person name="Schilhabel M.B."/>
            <person name="Klostermeier U.C."/>
            <person name="Beiko R.G."/>
            <person name="Rosenstiel P."/>
            <person name="Hippler M."/>
            <person name="Laroche J."/>
        </authorList>
    </citation>
    <scope>NUCLEOTIDE SEQUENCE [LARGE SCALE GENOMIC DNA]</scope>
    <source>
        <strain evidence="2 3">CCMP1005</strain>
    </source>
</reference>
<keyword evidence="3" id="KW-1185">Reference proteome</keyword>
<dbReference type="EMBL" id="AGNL01048014">
    <property type="protein sequence ID" value="EJK46075.1"/>
    <property type="molecule type" value="Genomic_DNA"/>
</dbReference>
<name>K0R219_THAOC</name>
<feature type="non-terminal residue" evidence="2">
    <location>
        <position position="1"/>
    </location>
</feature>
<feature type="compositionally biased region" description="Low complexity" evidence="1">
    <location>
        <begin position="563"/>
        <end position="574"/>
    </location>
</feature>
<feature type="region of interest" description="Disordered" evidence="1">
    <location>
        <begin position="486"/>
        <end position="508"/>
    </location>
</feature>
<evidence type="ECO:0000256" key="1">
    <source>
        <dbReference type="SAM" id="MobiDB-lite"/>
    </source>
</evidence>
<organism evidence="2 3">
    <name type="scientific">Thalassiosira oceanica</name>
    <name type="common">Marine diatom</name>
    <dbReference type="NCBI Taxonomy" id="159749"/>
    <lineage>
        <taxon>Eukaryota</taxon>
        <taxon>Sar</taxon>
        <taxon>Stramenopiles</taxon>
        <taxon>Ochrophyta</taxon>
        <taxon>Bacillariophyta</taxon>
        <taxon>Coscinodiscophyceae</taxon>
        <taxon>Thalassiosirophycidae</taxon>
        <taxon>Thalassiosirales</taxon>
        <taxon>Thalassiosiraceae</taxon>
        <taxon>Thalassiosira</taxon>
    </lineage>
</organism>
<dbReference type="Proteomes" id="UP000266841">
    <property type="component" value="Unassembled WGS sequence"/>
</dbReference>
<feature type="region of interest" description="Disordered" evidence="1">
    <location>
        <begin position="277"/>
        <end position="323"/>
    </location>
</feature>
<sequence>PPAVPRGGQGPEAPAGELEDQAVQEPSNARRMRVSSPTGDRPNPSLNPRLAEHAHPSPQIRPKLRLPAPGGRPREPPDDEPRRPRHAGRARRGRRRVRALGLSRQHPHGEVDGPQPAADHGHDGGDADEQPREPAVVGTGDLQGSRADQARPVDRPPPAVGADGKLNLLLQERYFFIENSVFSTDVSTGPFSEISRDAYDAASPKRPHLYIKVQELAFTSGPNVTSNTLLIEFSSFWGTPISTSGNPGRNIRNCVSTMFYKPDSLFVRQFGLYKSNRMANDPGRVRDPSPSTITNSQASPSTVSSISSGLGSTLAASSPAPGEWSGLSNVLVAAITARMSSGREGGQTNELKGVDVPGQLAPVHEGVHPRGLRAEHIDPPPLFRQGTRVGVLCQWTEELGVSLHDFEIHVDSLDPRDSNPGIDCRWIDFINFFCPTSSMSSGLKHLVQSLAFKHDHRVVESSFQHPRPGSTRVFLTKCLSRQPKRGAVQEGVGSDVTSLRGVDNPQSEPRCHKKLNAIRLGVPPLGGVVPELPDDTYCKDLVTLQTMSKIMDKRSEATSPTISPSQNPSNKPPSFLEQSPLLQH</sequence>
<dbReference type="AlphaFoldDB" id="K0R219"/>
<feature type="compositionally biased region" description="Basic residues" evidence="1">
    <location>
        <begin position="83"/>
        <end position="98"/>
    </location>
</feature>
<feature type="compositionally biased region" description="Basic and acidic residues" evidence="1">
    <location>
        <begin position="119"/>
        <end position="132"/>
    </location>
</feature>
<feature type="region of interest" description="Disordered" evidence="1">
    <location>
        <begin position="1"/>
        <end position="159"/>
    </location>
</feature>
<feature type="compositionally biased region" description="Low complexity" evidence="1">
    <location>
        <begin position="296"/>
        <end position="320"/>
    </location>
</feature>
<protein>
    <submittedName>
        <fullName evidence="2">Uncharacterized protein</fullName>
    </submittedName>
</protein>
<evidence type="ECO:0000313" key="3">
    <source>
        <dbReference type="Proteomes" id="UP000266841"/>
    </source>
</evidence>
<gene>
    <name evidence="2" type="ORF">THAOC_35278</name>
</gene>
<evidence type="ECO:0000313" key="2">
    <source>
        <dbReference type="EMBL" id="EJK46075.1"/>
    </source>
</evidence>
<proteinExistence type="predicted"/>
<accession>K0R219</accession>
<feature type="region of interest" description="Disordered" evidence="1">
    <location>
        <begin position="552"/>
        <end position="584"/>
    </location>
</feature>
<feature type="compositionally biased region" description="Basic and acidic residues" evidence="1">
    <location>
        <begin position="72"/>
        <end position="82"/>
    </location>
</feature>